<evidence type="ECO:0000259" key="2">
    <source>
        <dbReference type="Pfam" id="PF01728"/>
    </source>
</evidence>
<dbReference type="Pfam" id="PF01728">
    <property type="entry name" value="FtsJ"/>
    <property type="match status" value="1"/>
</dbReference>
<keyword evidence="4" id="KW-1185">Reference proteome</keyword>
<protein>
    <recommendedName>
        <fullName evidence="2">Ribosomal RNA methyltransferase FtsJ domain-containing protein</fullName>
    </recommendedName>
</protein>
<accession>A0A6A4HI14</accession>
<dbReference type="EMBL" id="ML769495">
    <property type="protein sequence ID" value="KAE9397593.1"/>
    <property type="molecule type" value="Genomic_DNA"/>
</dbReference>
<dbReference type="OrthoDB" id="417125at2759"/>
<evidence type="ECO:0000256" key="1">
    <source>
        <dbReference type="SAM" id="MobiDB-lite"/>
    </source>
</evidence>
<name>A0A6A4HI14_9AGAR</name>
<dbReference type="InterPro" id="IPR002877">
    <property type="entry name" value="RNA_MeTrfase_FtsJ_dom"/>
</dbReference>
<feature type="domain" description="Ribosomal RNA methyltransferase FtsJ" evidence="2">
    <location>
        <begin position="148"/>
        <end position="368"/>
    </location>
</feature>
<gene>
    <name evidence="3" type="ORF">BT96DRAFT_1020737</name>
</gene>
<dbReference type="AlphaFoldDB" id="A0A6A4HI14"/>
<evidence type="ECO:0000313" key="3">
    <source>
        <dbReference type="EMBL" id="KAE9397593.1"/>
    </source>
</evidence>
<organism evidence="3 4">
    <name type="scientific">Gymnopus androsaceus JB14</name>
    <dbReference type="NCBI Taxonomy" id="1447944"/>
    <lineage>
        <taxon>Eukaryota</taxon>
        <taxon>Fungi</taxon>
        <taxon>Dikarya</taxon>
        <taxon>Basidiomycota</taxon>
        <taxon>Agaricomycotina</taxon>
        <taxon>Agaricomycetes</taxon>
        <taxon>Agaricomycetidae</taxon>
        <taxon>Agaricales</taxon>
        <taxon>Marasmiineae</taxon>
        <taxon>Omphalotaceae</taxon>
        <taxon>Gymnopus</taxon>
    </lineage>
</organism>
<dbReference type="Proteomes" id="UP000799118">
    <property type="component" value="Unassembled WGS sequence"/>
</dbReference>
<evidence type="ECO:0000313" key="4">
    <source>
        <dbReference type="Proteomes" id="UP000799118"/>
    </source>
</evidence>
<dbReference type="GO" id="GO:0032259">
    <property type="term" value="P:methylation"/>
    <property type="evidence" value="ECO:0007669"/>
    <property type="project" value="InterPro"/>
</dbReference>
<proteinExistence type="predicted"/>
<reference evidence="3" key="1">
    <citation type="journal article" date="2019" name="Environ. Microbiol.">
        <title>Fungal ecological strategies reflected in gene transcription - a case study of two litter decomposers.</title>
        <authorList>
            <person name="Barbi F."/>
            <person name="Kohler A."/>
            <person name="Barry K."/>
            <person name="Baskaran P."/>
            <person name="Daum C."/>
            <person name="Fauchery L."/>
            <person name="Ihrmark K."/>
            <person name="Kuo A."/>
            <person name="LaButti K."/>
            <person name="Lipzen A."/>
            <person name="Morin E."/>
            <person name="Grigoriev I.V."/>
            <person name="Henrissat B."/>
            <person name="Lindahl B."/>
            <person name="Martin F."/>
        </authorList>
    </citation>
    <scope>NUCLEOTIDE SEQUENCE</scope>
    <source>
        <strain evidence="3">JB14</strain>
    </source>
</reference>
<dbReference type="GO" id="GO:0008168">
    <property type="term" value="F:methyltransferase activity"/>
    <property type="evidence" value="ECO:0007669"/>
    <property type="project" value="InterPro"/>
</dbReference>
<dbReference type="Gene3D" id="3.40.50.12760">
    <property type="match status" value="1"/>
</dbReference>
<sequence>MGLVLLKSRATGRATRTYTHSGIVTRVVRVLNHNATMIIRVGRHIYPKSPIQTHGDHCIFIGTRCCLPRKRSTEELIACGAKELKEIFEIWDECCQESRRTGGAPPSLVFQPEYEQDSSLSIEQRALQAIEERVFEDIVDRFSTVFPFHEDEHFSFLDIGCRPGGFASFIMRNNPKSSGVGIAHLPEPEDVVRLEYIAVHQRHYSPFGSRFKLHFCNISKLKTRSIRFAPDVDNLEEGQCEDGDPADLEPPDFLKDLLMKGSRIPDASSALATRKFNLIVIDAISSKFDSVAPSSSAFTDDLLLISQLLVALQCTSITPRPRAGGTIVVRLTHPESINTAKILYMLDIISGTVATLKPRDMDVRGNPESFYAIAQDVGGGPHGHRMFEIIEELKGLYRKLLVISESTSSLLGPRCGFKDQSRSGDSNIRSSYGSGPSIPNEMSWIRIRLGLRDLDFLAYTEDLIRNDYMNRLASLGELVWTRQLEMILLARRRKSKEEVKTERH</sequence>
<feature type="region of interest" description="Disordered" evidence="1">
    <location>
        <begin position="414"/>
        <end position="434"/>
    </location>
</feature>
<feature type="compositionally biased region" description="Polar residues" evidence="1">
    <location>
        <begin position="423"/>
        <end position="434"/>
    </location>
</feature>